<keyword evidence="1" id="KW-0479">Metal-binding</keyword>
<dbReference type="Proteomes" id="UP001063698">
    <property type="component" value="Chromosome"/>
</dbReference>
<dbReference type="Gene3D" id="3.30.390.10">
    <property type="entry name" value="Enolase-like, N-terminal domain"/>
    <property type="match status" value="1"/>
</dbReference>
<dbReference type="SUPFAM" id="SSF54826">
    <property type="entry name" value="Enolase N-terminal domain-like"/>
    <property type="match status" value="1"/>
</dbReference>
<dbReference type="GO" id="GO:0046872">
    <property type="term" value="F:metal ion binding"/>
    <property type="evidence" value="ECO:0007669"/>
    <property type="project" value="UniProtKB-KW"/>
</dbReference>
<dbReference type="InterPro" id="IPR013342">
    <property type="entry name" value="Mandelate_racemase_C"/>
</dbReference>
<sequence length="380" mass="42182">MDYLTWSIPEDVSYELVIAKIPIKRAFRTSFGEFYGVRVFLISRSGDCIGAGEAPVDPYPLYSGEFVESVVEFTKKMKEHLFMSQNVKELLSKLNSYRGNQMAKTMIEYSILTLLSCLNNKSLVEAVGGRPYKLPVQESIGITEDLDELISCAEEALNWGARRLKVKIKPGWDVEPLKALRHEFPGVQLLADANGAYDPVRESHREQLSDVAAYADAIEQPYPPGDLVSSAKLSSEEGIEVVLDESVDTPRRALEVAMLNEEFGSLLSINVKPPRLGGLTASLQVLDIAVDHNIPVFIGGLLETVIGRSLNMVVASAVKGPLEPSDFSPDQQFYERSLAKDPFDIKCGFVELRDSPGLMFDIDWDYLESVTVEKIPLERG</sequence>
<organism evidence="3 4">
    <name type="scientific">Ignicoccus pacificus DSM 13166</name>
    <dbReference type="NCBI Taxonomy" id="940294"/>
    <lineage>
        <taxon>Archaea</taxon>
        <taxon>Thermoproteota</taxon>
        <taxon>Thermoprotei</taxon>
        <taxon>Desulfurococcales</taxon>
        <taxon>Desulfurococcaceae</taxon>
        <taxon>Ignicoccus</taxon>
    </lineage>
</organism>
<dbReference type="GO" id="GO:0003824">
    <property type="term" value="F:catalytic activity"/>
    <property type="evidence" value="ECO:0007669"/>
    <property type="project" value="UniProtKB-ARBA"/>
</dbReference>
<dbReference type="InterPro" id="IPR029065">
    <property type="entry name" value="Enolase_C-like"/>
</dbReference>
<gene>
    <name evidence="3" type="ORF">IPA_02655</name>
</gene>
<dbReference type="AlphaFoldDB" id="A0A977PLD3"/>
<feature type="domain" description="Mandelate racemase/muconate lactonizing enzyme C-terminal" evidence="2">
    <location>
        <begin position="146"/>
        <end position="240"/>
    </location>
</feature>
<reference evidence="3" key="1">
    <citation type="submission" date="2013-11" db="EMBL/GenBank/DDBJ databases">
        <title>Comparative genomics of Ignicoccus.</title>
        <authorList>
            <person name="Podar M."/>
        </authorList>
    </citation>
    <scope>NUCLEOTIDE SEQUENCE</scope>
    <source>
        <strain evidence="3">DSM 13166</strain>
    </source>
</reference>
<evidence type="ECO:0000256" key="1">
    <source>
        <dbReference type="ARBA" id="ARBA00022723"/>
    </source>
</evidence>
<dbReference type="SUPFAM" id="SSF51604">
    <property type="entry name" value="Enolase C-terminal domain-like"/>
    <property type="match status" value="1"/>
</dbReference>
<dbReference type="SMART" id="SM00922">
    <property type="entry name" value="MR_MLE"/>
    <property type="match status" value="1"/>
</dbReference>
<evidence type="ECO:0000313" key="3">
    <source>
        <dbReference type="EMBL" id="UXD22215.1"/>
    </source>
</evidence>
<dbReference type="InterPro" id="IPR029017">
    <property type="entry name" value="Enolase-like_N"/>
</dbReference>
<dbReference type="Gene3D" id="3.20.20.120">
    <property type="entry name" value="Enolase-like C-terminal domain"/>
    <property type="match status" value="1"/>
</dbReference>
<dbReference type="PANTHER" id="PTHR48073">
    <property type="entry name" value="O-SUCCINYLBENZOATE SYNTHASE-RELATED"/>
    <property type="match status" value="1"/>
</dbReference>
<keyword evidence="4" id="KW-1185">Reference proteome</keyword>
<dbReference type="EMBL" id="CP006868">
    <property type="protein sequence ID" value="UXD22215.1"/>
    <property type="molecule type" value="Genomic_DNA"/>
</dbReference>
<evidence type="ECO:0000259" key="2">
    <source>
        <dbReference type="SMART" id="SM00922"/>
    </source>
</evidence>
<accession>A0A977PLD3</accession>
<name>A0A977PLD3_9CREN</name>
<dbReference type="Pfam" id="PF13378">
    <property type="entry name" value="MR_MLE_C"/>
    <property type="match status" value="1"/>
</dbReference>
<proteinExistence type="predicted"/>
<evidence type="ECO:0000313" key="4">
    <source>
        <dbReference type="Proteomes" id="UP001063698"/>
    </source>
</evidence>
<dbReference type="InterPro" id="IPR036849">
    <property type="entry name" value="Enolase-like_C_sf"/>
</dbReference>
<dbReference type="PANTHER" id="PTHR48073:SF2">
    <property type="entry name" value="O-SUCCINYLBENZOATE SYNTHASE"/>
    <property type="match status" value="1"/>
</dbReference>
<protein>
    <recommendedName>
        <fullName evidence="2">Mandelate racemase/muconate lactonizing enzyme C-terminal domain-containing protein</fullName>
    </recommendedName>
</protein>
<dbReference type="KEGG" id="ipc:IPA_02655"/>